<dbReference type="Proteomes" id="UP001143309">
    <property type="component" value="Unassembled WGS sequence"/>
</dbReference>
<dbReference type="EMBL" id="BSFL01000002">
    <property type="protein sequence ID" value="GLK80043.1"/>
    <property type="molecule type" value="Genomic_DNA"/>
</dbReference>
<feature type="compositionally biased region" description="Low complexity" evidence="1">
    <location>
        <begin position="81"/>
        <end position="92"/>
    </location>
</feature>
<evidence type="ECO:0000313" key="2">
    <source>
        <dbReference type="EMBL" id="GLK80043.1"/>
    </source>
</evidence>
<gene>
    <name evidence="2" type="ORF">GCM10008174_17840</name>
</gene>
<protein>
    <submittedName>
        <fullName evidence="2">Uncharacterized protein</fullName>
    </submittedName>
</protein>
<evidence type="ECO:0000256" key="1">
    <source>
        <dbReference type="SAM" id="MobiDB-lite"/>
    </source>
</evidence>
<organism evidence="2 3">
    <name type="scientific">Methylopila turkensis</name>
    <dbReference type="NCBI Taxonomy" id="1437816"/>
    <lineage>
        <taxon>Bacteria</taxon>
        <taxon>Pseudomonadati</taxon>
        <taxon>Pseudomonadota</taxon>
        <taxon>Alphaproteobacteria</taxon>
        <taxon>Hyphomicrobiales</taxon>
        <taxon>Methylopilaceae</taxon>
        <taxon>Methylopila</taxon>
    </lineage>
</organism>
<sequence>MSDLQTCLTWFVVAAGAPADDGVKLADQHIDAYVAGATGDRVQALEALKAALEAMKLDGRVADHISARLEAVLSSQRDQASADAAGGAADSAPGDRTSDVD</sequence>
<comment type="caution">
    <text evidence="2">The sequence shown here is derived from an EMBL/GenBank/DDBJ whole genome shotgun (WGS) entry which is preliminary data.</text>
</comment>
<proteinExistence type="predicted"/>
<accession>A0A9W6JPJ4</accession>
<keyword evidence="3" id="KW-1185">Reference proteome</keyword>
<reference evidence="2" key="1">
    <citation type="journal article" date="2014" name="Int. J. Syst. Evol. Microbiol.">
        <title>Complete genome sequence of Corynebacterium casei LMG S-19264T (=DSM 44701T), isolated from a smear-ripened cheese.</title>
        <authorList>
            <consortium name="US DOE Joint Genome Institute (JGI-PGF)"/>
            <person name="Walter F."/>
            <person name="Albersmeier A."/>
            <person name="Kalinowski J."/>
            <person name="Ruckert C."/>
        </authorList>
    </citation>
    <scope>NUCLEOTIDE SEQUENCE</scope>
    <source>
        <strain evidence="2">VKM B-2748</strain>
    </source>
</reference>
<dbReference type="AlphaFoldDB" id="A0A9W6JPJ4"/>
<reference evidence="2" key="2">
    <citation type="submission" date="2023-01" db="EMBL/GenBank/DDBJ databases">
        <authorList>
            <person name="Sun Q."/>
            <person name="Evtushenko L."/>
        </authorList>
    </citation>
    <scope>NUCLEOTIDE SEQUENCE</scope>
    <source>
        <strain evidence="2">VKM B-2748</strain>
    </source>
</reference>
<dbReference type="RefSeq" id="WP_271200517.1">
    <property type="nucleotide sequence ID" value="NZ_BSFL01000002.1"/>
</dbReference>
<evidence type="ECO:0000313" key="3">
    <source>
        <dbReference type="Proteomes" id="UP001143309"/>
    </source>
</evidence>
<feature type="region of interest" description="Disordered" evidence="1">
    <location>
        <begin position="80"/>
        <end position="101"/>
    </location>
</feature>
<name>A0A9W6JPJ4_9HYPH</name>